<name>A0A8J6NAR5_9BACT</name>
<dbReference type="Pfam" id="PF00561">
    <property type="entry name" value="Abhydrolase_1"/>
    <property type="match status" value="1"/>
</dbReference>
<dbReference type="SUPFAM" id="SSF53474">
    <property type="entry name" value="alpha/beta-Hydrolases"/>
    <property type="match status" value="1"/>
</dbReference>
<dbReference type="InterPro" id="IPR029058">
    <property type="entry name" value="AB_hydrolase_fold"/>
</dbReference>
<evidence type="ECO:0000259" key="1">
    <source>
        <dbReference type="Pfam" id="PF00561"/>
    </source>
</evidence>
<feature type="domain" description="AB hydrolase-1" evidence="1">
    <location>
        <begin position="48"/>
        <end position="94"/>
    </location>
</feature>
<dbReference type="Proteomes" id="UP000614424">
    <property type="component" value="Unassembled WGS sequence"/>
</dbReference>
<protein>
    <submittedName>
        <fullName evidence="2">Alpha/beta fold hydrolase</fullName>
    </submittedName>
</protein>
<keyword evidence="2" id="KW-0378">Hydrolase</keyword>
<evidence type="ECO:0000313" key="3">
    <source>
        <dbReference type="Proteomes" id="UP000614424"/>
    </source>
</evidence>
<proteinExistence type="predicted"/>
<sequence length="161" mass="18140">MGTTYYFLHGLESSSKGTKGRWFAKQYPNMIIPDFEGDLSHRLLSLEKHCGDRKNLVLVGSSFGGLMATVYAMAHESRCLRLILLAPALNFPEFSPPEKMISTPTRLIIGKDDAVTPPDKVLPLAQKTFQNLDVTICNDDHMLHRVFCELDWRNMLGEEGL</sequence>
<dbReference type="InterPro" id="IPR000073">
    <property type="entry name" value="AB_hydrolase_1"/>
</dbReference>
<reference evidence="2 3" key="1">
    <citation type="submission" date="2020-08" db="EMBL/GenBank/DDBJ databases">
        <title>Bridging the membrane lipid divide: bacteria of the FCB group superphylum have the potential to synthesize archaeal ether lipids.</title>
        <authorList>
            <person name="Villanueva L."/>
            <person name="Von Meijenfeldt F.A.B."/>
            <person name="Westbye A.B."/>
            <person name="Yadav S."/>
            <person name="Hopmans E.C."/>
            <person name="Dutilh B.E."/>
            <person name="Sinninghe Damste J.S."/>
        </authorList>
    </citation>
    <scope>NUCLEOTIDE SEQUENCE [LARGE SCALE GENOMIC DNA]</scope>
    <source>
        <strain evidence="2">NIOZ-UU47</strain>
    </source>
</reference>
<dbReference type="EMBL" id="JACNJZ010000080">
    <property type="protein sequence ID" value="MBC8317291.1"/>
    <property type="molecule type" value="Genomic_DNA"/>
</dbReference>
<dbReference type="AlphaFoldDB" id="A0A8J6NAR5"/>
<accession>A0A8J6NAR5</accession>
<dbReference type="GO" id="GO:0016787">
    <property type="term" value="F:hydrolase activity"/>
    <property type="evidence" value="ECO:0007669"/>
    <property type="project" value="UniProtKB-KW"/>
</dbReference>
<organism evidence="2 3">
    <name type="scientific">Candidatus Desulfobia pelagia</name>
    <dbReference type="NCBI Taxonomy" id="2841692"/>
    <lineage>
        <taxon>Bacteria</taxon>
        <taxon>Pseudomonadati</taxon>
        <taxon>Thermodesulfobacteriota</taxon>
        <taxon>Desulfobulbia</taxon>
        <taxon>Desulfobulbales</taxon>
        <taxon>Desulfobulbaceae</taxon>
        <taxon>Candidatus Desulfobia</taxon>
    </lineage>
</organism>
<gene>
    <name evidence="2" type="ORF">H8E41_05255</name>
</gene>
<dbReference type="Gene3D" id="3.40.50.1820">
    <property type="entry name" value="alpha/beta hydrolase"/>
    <property type="match status" value="1"/>
</dbReference>
<evidence type="ECO:0000313" key="2">
    <source>
        <dbReference type="EMBL" id="MBC8317291.1"/>
    </source>
</evidence>
<comment type="caution">
    <text evidence="2">The sequence shown here is derived from an EMBL/GenBank/DDBJ whole genome shotgun (WGS) entry which is preliminary data.</text>
</comment>